<dbReference type="Proteomes" id="UP000607559">
    <property type="component" value="Unassembled WGS sequence"/>
</dbReference>
<protein>
    <submittedName>
        <fullName evidence="2">Uncharacterized protein</fullName>
    </submittedName>
</protein>
<proteinExistence type="predicted"/>
<evidence type="ECO:0000256" key="1">
    <source>
        <dbReference type="SAM" id="MobiDB-lite"/>
    </source>
</evidence>
<evidence type="ECO:0000313" key="3">
    <source>
        <dbReference type="Proteomes" id="UP000607559"/>
    </source>
</evidence>
<feature type="compositionally biased region" description="Basic and acidic residues" evidence="1">
    <location>
        <begin position="88"/>
        <end position="98"/>
    </location>
</feature>
<reference evidence="2" key="1">
    <citation type="journal article" date="2014" name="Int. J. Syst. Evol. Microbiol.">
        <title>Complete genome sequence of Corynebacterium casei LMG S-19264T (=DSM 44701T), isolated from a smear-ripened cheese.</title>
        <authorList>
            <consortium name="US DOE Joint Genome Institute (JGI-PGF)"/>
            <person name="Walter F."/>
            <person name="Albersmeier A."/>
            <person name="Kalinowski J."/>
            <person name="Ruckert C."/>
        </authorList>
    </citation>
    <scope>NUCLEOTIDE SEQUENCE</scope>
    <source>
        <strain evidence="2">CGMCC 1.15448</strain>
    </source>
</reference>
<dbReference type="AlphaFoldDB" id="A0A8J2UBC5"/>
<name>A0A8J2UBC5_9BACT</name>
<gene>
    <name evidence="2" type="ORF">GCM10011511_15720</name>
</gene>
<feature type="region of interest" description="Disordered" evidence="1">
    <location>
        <begin position="88"/>
        <end position="107"/>
    </location>
</feature>
<dbReference type="EMBL" id="BMJC01000001">
    <property type="protein sequence ID" value="GGA93158.1"/>
    <property type="molecule type" value="Genomic_DNA"/>
</dbReference>
<organism evidence="2 3">
    <name type="scientific">Puia dinghuensis</name>
    <dbReference type="NCBI Taxonomy" id="1792502"/>
    <lineage>
        <taxon>Bacteria</taxon>
        <taxon>Pseudomonadati</taxon>
        <taxon>Bacteroidota</taxon>
        <taxon>Chitinophagia</taxon>
        <taxon>Chitinophagales</taxon>
        <taxon>Chitinophagaceae</taxon>
        <taxon>Puia</taxon>
    </lineage>
</organism>
<evidence type="ECO:0000313" key="2">
    <source>
        <dbReference type="EMBL" id="GGA93158.1"/>
    </source>
</evidence>
<comment type="caution">
    <text evidence="2">The sequence shown here is derived from an EMBL/GenBank/DDBJ whole genome shotgun (WGS) entry which is preliminary data.</text>
</comment>
<reference evidence="2" key="2">
    <citation type="submission" date="2020-09" db="EMBL/GenBank/DDBJ databases">
        <authorList>
            <person name="Sun Q."/>
            <person name="Zhou Y."/>
        </authorList>
    </citation>
    <scope>NUCLEOTIDE SEQUENCE</scope>
    <source>
        <strain evidence="2">CGMCC 1.15448</strain>
    </source>
</reference>
<sequence>MITQHIQKGFTFFVGAVADDPKQKIKLKAFHCEILNDFEAIRQEEAAYEALPVIRNITPDMVQQNYLGIKCDIRSLVDSEMHKIKNSEQYRHLLEKKKPSPKGPASL</sequence>
<keyword evidence="3" id="KW-1185">Reference proteome</keyword>
<accession>A0A8J2UBC5</accession>